<dbReference type="Pfam" id="PF04519">
    <property type="entry name" value="Bactofilin"/>
    <property type="match status" value="1"/>
</dbReference>
<gene>
    <name evidence="1" type="ORF">MNBD_BACTEROID07-1472</name>
</gene>
<dbReference type="PANTHER" id="PTHR35024:SF4">
    <property type="entry name" value="POLYMER-FORMING CYTOSKELETAL PROTEIN"/>
    <property type="match status" value="1"/>
</dbReference>
<dbReference type="EMBL" id="UOET01000379">
    <property type="protein sequence ID" value="VAW29542.1"/>
    <property type="molecule type" value="Genomic_DNA"/>
</dbReference>
<feature type="non-terminal residue" evidence="1">
    <location>
        <position position="92"/>
    </location>
</feature>
<sequence>MKKYSNGNTDSQVPNIISLGTKVTGEIESDGDVRIDGTLSGKISAKGKVVIGKDGVVDGEIHCKNTDISGKVNATMMVKELTIFKASAVFTG</sequence>
<dbReference type="PANTHER" id="PTHR35024">
    <property type="entry name" value="HYPOTHETICAL CYTOSOLIC PROTEIN"/>
    <property type="match status" value="1"/>
</dbReference>
<proteinExistence type="predicted"/>
<dbReference type="AlphaFoldDB" id="A0A3B0UTC5"/>
<name>A0A3B0UTC5_9ZZZZ</name>
<protein>
    <recommendedName>
        <fullName evidence="2">Polymer-forming bactofilin</fullName>
    </recommendedName>
</protein>
<reference evidence="1" key="1">
    <citation type="submission" date="2018-06" db="EMBL/GenBank/DDBJ databases">
        <authorList>
            <person name="Zhirakovskaya E."/>
        </authorList>
    </citation>
    <scope>NUCLEOTIDE SEQUENCE</scope>
</reference>
<accession>A0A3B0UTC5</accession>
<evidence type="ECO:0008006" key="2">
    <source>
        <dbReference type="Google" id="ProtNLM"/>
    </source>
</evidence>
<dbReference type="InterPro" id="IPR007607">
    <property type="entry name" value="BacA/B"/>
</dbReference>
<evidence type="ECO:0000313" key="1">
    <source>
        <dbReference type="EMBL" id="VAW29542.1"/>
    </source>
</evidence>
<organism evidence="1">
    <name type="scientific">hydrothermal vent metagenome</name>
    <dbReference type="NCBI Taxonomy" id="652676"/>
    <lineage>
        <taxon>unclassified sequences</taxon>
        <taxon>metagenomes</taxon>
        <taxon>ecological metagenomes</taxon>
    </lineage>
</organism>